<keyword evidence="3" id="KW-1185">Reference proteome</keyword>
<evidence type="ECO:0000313" key="3">
    <source>
        <dbReference type="Proteomes" id="UP001378188"/>
    </source>
</evidence>
<dbReference type="AlphaFoldDB" id="A0AAW9RYJ7"/>
<keyword evidence="1" id="KW-0732">Signal</keyword>
<dbReference type="RefSeq" id="WP_340331681.1">
    <property type="nucleotide sequence ID" value="NZ_JAZHOF010000009.1"/>
</dbReference>
<dbReference type="Gene3D" id="3.40.50.1000">
    <property type="entry name" value="HAD superfamily/HAD-like"/>
    <property type="match status" value="1"/>
</dbReference>
<dbReference type="InterPro" id="IPR023214">
    <property type="entry name" value="HAD_sf"/>
</dbReference>
<dbReference type="EMBL" id="JAZHOF010000009">
    <property type="protein sequence ID" value="MEJ8573988.1"/>
    <property type="molecule type" value="Genomic_DNA"/>
</dbReference>
<accession>A0AAW9RYJ7</accession>
<feature type="signal peptide" evidence="1">
    <location>
        <begin position="1"/>
        <end position="27"/>
    </location>
</feature>
<feature type="chain" id="PRO_5043589346" evidence="1">
    <location>
        <begin position="28"/>
        <end position="252"/>
    </location>
</feature>
<protein>
    <submittedName>
        <fullName evidence="2">Uncharacterized protein</fullName>
    </submittedName>
</protein>
<name>A0AAW9RYJ7_9HYPH</name>
<reference evidence="2 3" key="1">
    <citation type="submission" date="2024-02" db="EMBL/GenBank/DDBJ databases">
        <title>Genome analysis and characterization of Microbaculum marinisediminis sp. nov., isolated from marine sediment.</title>
        <authorList>
            <person name="Du Z.-J."/>
            <person name="Ye Y.-Q."/>
            <person name="Zhang Z.-R."/>
            <person name="Yuan S.-M."/>
            <person name="Zhang X.-Y."/>
        </authorList>
    </citation>
    <scope>NUCLEOTIDE SEQUENCE [LARGE SCALE GENOMIC DNA]</scope>
    <source>
        <strain evidence="2 3">SDUM1044001</strain>
    </source>
</reference>
<evidence type="ECO:0000313" key="2">
    <source>
        <dbReference type="EMBL" id="MEJ8573988.1"/>
    </source>
</evidence>
<proteinExistence type="predicted"/>
<sequence>MKMARACTAALALVAAFLGAESDAARADHADACRTVSEADAARLQGRPAVVTDIDGVLSQYILLDYGPTNGAFLDKGIAYARADAALMLNVYHRRGYAIVYMAGRPRQMEVLGDSMCDATLGWLEANGFPTEAGDTLVLLRDGVPSVVDAPDPGSAMAEWMGGNGTALFESMVGAVKDHYAIEPRYGYVDSSVVTDAFLAVGVPAAQIFSIGNKGMLRLGYKGSTPIVGPESNPGYGAHVRDFVIPRVPELK</sequence>
<evidence type="ECO:0000256" key="1">
    <source>
        <dbReference type="SAM" id="SignalP"/>
    </source>
</evidence>
<comment type="caution">
    <text evidence="2">The sequence shown here is derived from an EMBL/GenBank/DDBJ whole genome shotgun (WGS) entry which is preliminary data.</text>
</comment>
<gene>
    <name evidence="2" type="ORF">V3328_21045</name>
</gene>
<dbReference type="Proteomes" id="UP001378188">
    <property type="component" value="Unassembled WGS sequence"/>
</dbReference>
<organism evidence="2 3">
    <name type="scientific">Microbaculum marinum</name>
    <dbReference type="NCBI Taxonomy" id="1764581"/>
    <lineage>
        <taxon>Bacteria</taxon>
        <taxon>Pseudomonadati</taxon>
        <taxon>Pseudomonadota</taxon>
        <taxon>Alphaproteobacteria</taxon>
        <taxon>Hyphomicrobiales</taxon>
        <taxon>Tepidamorphaceae</taxon>
        <taxon>Microbaculum</taxon>
    </lineage>
</organism>